<dbReference type="NCBIfam" id="TIGR01730">
    <property type="entry name" value="RND_mfp"/>
    <property type="match status" value="1"/>
</dbReference>
<keyword evidence="4" id="KW-0175">Coiled coil</keyword>
<evidence type="ECO:0000256" key="5">
    <source>
        <dbReference type="SAM" id="SignalP"/>
    </source>
</evidence>
<comment type="similarity">
    <text evidence="2">Belongs to the membrane fusion protein (MFP) (TC 8.A.1) family.</text>
</comment>
<dbReference type="RefSeq" id="WP_162207749.1">
    <property type="nucleotide sequence ID" value="NZ_LFQU01000008.1"/>
</dbReference>
<keyword evidence="3" id="KW-0813">Transport</keyword>
<feature type="coiled-coil region" evidence="4">
    <location>
        <begin position="123"/>
        <end position="150"/>
    </location>
</feature>
<dbReference type="InterPro" id="IPR006143">
    <property type="entry name" value="RND_pump_MFP"/>
</dbReference>
<dbReference type="Pfam" id="PF25967">
    <property type="entry name" value="RND-MFP_C"/>
    <property type="match status" value="1"/>
</dbReference>
<dbReference type="PANTHER" id="PTHR30469:SF20">
    <property type="entry name" value="EFFLUX RND TRANSPORTER PERIPLASMIC ADAPTOR SUBUNIT"/>
    <property type="match status" value="1"/>
</dbReference>
<dbReference type="PROSITE" id="PS51257">
    <property type="entry name" value="PROKAR_LIPOPROTEIN"/>
    <property type="match status" value="1"/>
</dbReference>
<dbReference type="PANTHER" id="PTHR30469">
    <property type="entry name" value="MULTIDRUG RESISTANCE PROTEIN MDTA"/>
    <property type="match status" value="1"/>
</dbReference>
<dbReference type="AlphaFoldDB" id="A0A8E1QXX3"/>
<reference evidence="8 9" key="1">
    <citation type="submission" date="2015-06" db="EMBL/GenBank/DDBJ databases">
        <title>Prevotella sp. 109, sp. nov., a novel member of the family Prevotellaceae isolated from human faeces.</title>
        <authorList>
            <person name="Shkoporov A.N."/>
            <person name="Chaplin A.V."/>
            <person name="Kafarskaia L.I."/>
            <person name="Efimov B.A."/>
        </authorList>
    </citation>
    <scope>NUCLEOTIDE SEQUENCE [LARGE SCALE GENOMIC DNA]</scope>
    <source>
        <strain evidence="8 9">109</strain>
    </source>
</reference>
<comment type="caution">
    <text evidence="8">The sequence shown here is derived from an EMBL/GenBank/DDBJ whole genome shotgun (WGS) entry which is preliminary data.</text>
</comment>
<dbReference type="EMBL" id="LFQU01000008">
    <property type="protein sequence ID" value="KOO68820.1"/>
    <property type="molecule type" value="Genomic_DNA"/>
</dbReference>
<evidence type="ECO:0000256" key="3">
    <source>
        <dbReference type="ARBA" id="ARBA00022448"/>
    </source>
</evidence>
<gene>
    <name evidence="8" type="ORF">ACU52_05700</name>
</gene>
<feature type="signal peptide" evidence="5">
    <location>
        <begin position="1"/>
        <end position="18"/>
    </location>
</feature>
<feature type="domain" description="Multidrug resistance protein MdtA-like C-terminal permuted SH3" evidence="7">
    <location>
        <begin position="276"/>
        <end position="334"/>
    </location>
</feature>
<dbReference type="InterPro" id="IPR058625">
    <property type="entry name" value="MdtA-like_BSH"/>
</dbReference>
<evidence type="ECO:0008006" key="10">
    <source>
        <dbReference type="Google" id="ProtNLM"/>
    </source>
</evidence>
<keyword evidence="9" id="KW-1185">Reference proteome</keyword>
<evidence type="ECO:0000256" key="4">
    <source>
        <dbReference type="SAM" id="Coils"/>
    </source>
</evidence>
<evidence type="ECO:0000256" key="2">
    <source>
        <dbReference type="ARBA" id="ARBA00009477"/>
    </source>
</evidence>
<sequence>MITIRKNMLLILSSAIMAVSCSGRHDAPGTVRTVDVAMAESMADTSARKYPFISEPCRTAELAFRVGGHIVKLDVQEGQFFRRGEVIAALDARDFIVRKRRAAAICHQAKAEYERTTRLFKAGNIAEQEYEHARADYERAKADYDMAADELDRTRLIAPFSGYVQTQHVERYQDVAAGQPVVTFIDMSRIKAEAYVPEDIAAQLQQNIGGRTCLISFDRMSGRTFRPAETYITRTATGNNMAFKLTALIDNGKSHLPGGMSGNMLIGQTSNKFVGVAVPQKAVWSPSSGGSCVWTIDNSGRVSRRNVTTGRLLGGGMIEICSGLKAGECVATAGQAMLNEGDTVATQAVANRKGGMQQ</sequence>
<dbReference type="Proteomes" id="UP000036951">
    <property type="component" value="Unassembled WGS sequence"/>
</dbReference>
<dbReference type="Gene3D" id="2.40.50.100">
    <property type="match status" value="1"/>
</dbReference>
<feature type="chain" id="PRO_5034948620" description="RND transporter" evidence="5">
    <location>
        <begin position="19"/>
        <end position="358"/>
    </location>
</feature>
<evidence type="ECO:0000259" key="6">
    <source>
        <dbReference type="Pfam" id="PF25917"/>
    </source>
</evidence>
<feature type="domain" description="Multidrug resistance protein MdtA-like barrel-sandwich hybrid" evidence="6">
    <location>
        <begin position="58"/>
        <end position="181"/>
    </location>
</feature>
<dbReference type="Gene3D" id="2.40.420.20">
    <property type="match status" value="1"/>
</dbReference>
<dbReference type="Pfam" id="PF25917">
    <property type="entry name" value="BSH_RND"/>
    <property type="match status" value="1"/>
</dbReference>
<dbReference type="InterPro" id="IPR058627">
    <property type="entry name" value="MdtA-like_C"/>
</dbReference>
<comment type="subcellular location">
    <subcellularLocation>
        <location evidence="1">Cell envelope</location>
    </subcellularLocation>
</comment>
<keyword evidence="5" id="KW-0732">Signal</keyword>
<evidence type="ECO:0000259" key="7">
    <source>
        <dbReference type="Pfam" id="PF25967"/>
    </source>
</evidence>
<protein>
    <recommendedName>
        <fullName evidence="10">RND transporter</fullName>
    </recommendedName>
</protein>
<organism evidence="8 9">
    <name type="scientific">Xylanibacter rarus</name>
    <dbReference type="NCBI Taxonomy" id="1676614"/>
    <lineage>
        <taxon>Bacteria</taxon>
        <taxon>Pseudomonadati</taxon>
        <taxon>Bacteroidota</taxon>
        <taxon>Bacteroidia</taxon>
        <taxon>Bacteroidales</taxon>
        <taxon>Prevotellaceae</taxon>
        <taxon>Xylanibacter</taxon>
    </lineage>
</organism>
<dbReference type="GO" id="GO:0015562">
    <property type="term" value="F:efflux transmembrane transporter activity"/>
    <property type="evidence" value="ECO:0007669"/>
    <property type="project" value="TreeGrafter"/>
</dbReference>
<dbReference type="Gene3D" id="1.10.287.470">
    <property type="entry name" value="Helix hairpin bin"/>
    <property type="match status" value="1"/>
</dbReference>
<dbReference type="SUPFAM" id="SSF111369">
    <property type="entry name" value="HlyD-like secretion proteins"/>
    <property type="match status" value="1"/>
</dbReference>
<evidence type="ECO:0000313" key="8">
    <source>
        <dbReference type="EMBL" id="KOO68820.1"/>
    </source>
</evidence>
<evidence type="ECO:0000313" key="9">
    <source>
        <dbReference type="Proteomes" id="UP000036951"/>
    </source>
</evidence>
<dbReference type="GO" id="GO:1990281">
    <property type="term" value="C:efflux pump complex"/>
    <property type="evidence" value="ECO:0007669"/>
    <property type="project" value="TreeGrafter"/>
</dbReference>
<proteinExistence type="inferred from homology"/>
<name>A0A8E1QXX3_9BACT</name>
<accession>A0A8E1QXX3</accession>
<evidence type="ECO:0000256" key="1">
    <source>
        <dbReference type="ARBA" id="ARBA00004196"/>
    </source>
</evidence>